<dbReference type="PROSITE" id="PS50176">
    <property type="entry name" value="ARM_REPEAT"/>
    <property type="match status" value="1"/>
</dbReference>
<dbReference type="PANTHER" id="PTHR15651">
    <property type="entry name" value="ARMADILLO REPEAT-CONTAINING PROTEIN 8"/>
    <property type="match status" value="1"/>
</dbReference>
<evidence type="ECO:0000313" key="22">
    <source>
        <dbReference type="RefSeq" id="XP_027202531.1"/>
    </source>
</evidence>
<dbReference type="Proteomes" id="UP000515146">
    <property type="component" value="Unplaced"/>
</dbReference>
<dbReference type="InterPro" id="IPR038739">
    <property type="entry name" value="ARMC8/Vid28"/>
</dbReference>
<sequence length="1082" mass="121342">MEQQKNSSSKMKMTRTTSNRFISVLLIFYYLIKNFLLLFIPIRLLKQPKNIHDKLILITGGGNGIGQLMTLKLLKLGAKVIVWDIDPLALDRTRKLAKGYDKKLFCYQIDLCQKDMIKKMAKQIENDLGNGTRVDILINNAGIVVGKNILDLSDDEIQRTMMVNTISHFFTIRTFLPGMIEQKSGHIVTISSVAGDIGAGSLTDYCTSKFAATGLTESLEFELAKANLDKQIKISVVKPWVITTGMFDGLDSGIFPPLKPETVAEKIVEGILFEQSVIVIPWYFKFIINLEDIYSSDLNVCYEAVRRLKNCVIGSNRLKGLVLEQNVSERLVQLMNPQTTNEQISCEAILAITSLAKGTEQHLKMIIDSGAVPQLLRNTYLEKFELIEASLRGLRTIFKSRLAPIDLIYQTDNITPATSNPSSSSSSSVDNQQQSPSSSSSKTVDTQKFQNPNSILSHLFTLARRNISPSNYVVKECIANILASSCQSTEHQNIMKDLGAIQIIASYLHPNNRNAYQVKLAALNWLAQLCFENEPVSLLVADEIYSNQSLLDMLFDLMNALNTYEMQFFAAKCMTYIYRSQAMDSQDKRLLYRCLPTLIYLCKKDKESSIRAQAAEELAYLIDVDVSLQKTASICDHLINSLADMLRQSSNLYFANNSRITIGSSTAGDNSRKSSIASDNLTTMATMLIDEPMDTTILTSASPLPSSSSLPICQVVNTMSSSSTSTITTGENNNGETTTANNNNNVKNELRQAAFKVFASLGANDEDIRKRIIETENLMDEVMNGLEDSNLKVKLAALRCLHSLSRSVQQLRTMFQDHAVWLPLRTLLQSPTYEIIMLASSVLCNLLLEFSPSKQHFLDRFAIELLCDLTKRDDVQLRLNGAWALMNMAYQADEDLKTQILNRLGTDQIFRLLSDSDVNILMKTLGLLRNLLSTKPHIDLIMQQHGKQIMQAVILILEGEHPWEVKEQALCILVNIADGNKAKEFIMSNEDVLNKLISYLLNSNVNLQKSAVFCIINLVWHENENSAIRQEKLIELSVPKILQQLLQQTQISQMNSSQHASLYGKVKTALDEFNHFNNINNK</sequence>
<dbReference type="PRINTS" id="PR00081">
    <property type="entry name" value="GDHRDH"/>
</dbReference>
<dbReference type="GO" id="GO:0005634">
    <property type="term" value="C:nucleus"/>
    <property type="evidence" value="ECO:0007669"/>
    <property type="project" value="UniProtKB-SubCell"/>
</dbReference>
<keyword evidence="9" id="KW-0521">NADP</keyword>
<dbReference type="KEGG" id="dpte:113796456"/>
<keyword evidence="8" id="KW-0677">Repeat</keyword>
<evidence type="ECO:0000256" key="13">
    <source>
        <dbReference type="ARBA" id="ARBA00023136"/>
    </source>
</evidence>
<dbReference type="GO" id="GO:0034657">
    <property type="term" value="C:GID complex"/>
    <property type="evidence" value="ECO:0007669"/>
    <property type="project" value="TreeGrafter"/>
</dbReference>
<dbReference type="InterPro" id="IPR016024">
    <property type="entry name" value="ARM-type_fold"/>
</dbReference>
<feature type="compositionally biased region" description="Low complexity" evidence="19">
    <location>
        <begin position="419"/>
        <end position="447"/>
    </location>
</feature>
<dbReference type="RefSeq" id="XP_027202531.1">
    <property type="nucleotide sequence ID" value="XM_027346730.1"/>
</dbReference>
<keyword evidence="12" id="KW-0443">Lipid metabolism</keyword>
<name>A0A6P6YC57_DERPT</name>
<keyword evidence="11" id="KW-0560">Oxidoreductase</keyword>
<feature type="repeat" description="ARM" evidence="18">
    <location>
        <begin position="326"/>
        <end position="370"/>
    </location>
</feature>
<evidence type="ECO:0000256" key="16">
    <source>
        <dbReference type="ARBA" id="ARBA00068717"/>
    </source>
</evidence>
<dbReference type="GO" id="GO:0005737">
    <property type="term" value="C:cytoplasm"/>
    <property type="evidence" value="ECO:0007669"/>
    <property type="project" value="UniProtKB-SubCell"/>
</dbReference>
<evidence type="ECO:0000256" key="10">
    <source>
        <dbReference type="ARBA" id="ARBA00022989"/>
    </source>
</evidence>
<evidence type="ECO:0000256" key="19">
    <source>
        <dbReference type="SAM" id="MobiDB-lite"/>
    </source>
</evidence>
<evidence type="ECO:0000256" key="7">
    <source>
        <dbReference type="ARBA" id="ARBA00022692"/>
    </source>
</evidence>
<dbReference type="AlphaFoldDB" id="A0A6P6YC57"/>
<evidence type="ECO:0000256" key="14">
    <source>
        <dbReference type="ARBA" id="ARBA00023242"/>
    </source>
</evidence>
<keyword evidence="7 20" id="KW-0812">Transmembrane</keyword>
<evidence type="ECO:0000256" key="20">
    <source>
        <dbReference type="SAM" id="Phobius"/>
    </source>
</evidence>
<feature type="region of interest" description="Disordered" evidence="19">
    <location>
        <begin position="723"/>
        <end position="744"/>
    </location>
</feature>
<dbReference type="GO" id="GO:0043161">
    <property type="term" value="P:proteasome-mediated ubiquitin-dependent protein catabolic process"/>
    <property type="evidence" value="ECO:0007669"/>
    <property type="project" value="TreeGrafter"/>
</dbReference>
<dbReference type="Gene3D" id="3.40.50.720">
    <property type="entry name" value="NAD(P)-binding Rossmann-like Domain"/>
    <property type="match status" value="1"/>
</dbReference>
<keyword evidence="6" id="KW-0963">Cytoplasm</keyword>
<dbReference type="OMA" id="RCICTIL"/>
<dbReference type="InterPro" id="IPR011989">
    <property type="entry name" value="ARM-like"/>
</dbReference>
<dbReference type="InterPro" id="IPR000225">
    <property type="entry name" value="Armadillo"/>
</dbReference>
<dbReference type="CDD" id="cd05339">
    <property type="entry name" value="17beta-HSDXI-like_SDR_c"/>
    <property type="match status" value="1"/>
</dbReference>
<evidence type="ECO:0000256" key="18">
    <source>
        <dbReference type="PROSITE-ProRule" id="PRU00259"/>
    </source>
</evidence>
<feature type="region of interest" description="Disordered" evidence="19">
    <location>
        <begin position="416"/>
        <end position="447"/>
    </location>
</feature>
<evidence type="ECO:0000256" key="4">
    <source>
        <dbReference type="ARBA" id="ARBA00006484"/>
    </source>
</evidence>
<gene>
    <name evidence="22" type="primary">LOC113796456</name>
</gene>
<comment type="function">
    <text evidence="15">Catalyzes the reduction of all-trans-retinal to all-trans-retinol in the presence of NADPH.</text>
</comment>
<dbReference type="SMART" id="SM00185">
    <property type="entry name" value="ARM"/>
    <property type="match status" value="8"/>
</dbReference>
<evidence type="ECO:0000256" key="11">
    <source>
        <dbReference type="ARBA" id="ARBA00023002"/>
    </source>
</evidence>
<proteinExistence type="inferred from homology"/>
<dbReference type="GO" id="GO:0016020">
    <property type="term" value="C:membrane"/>
    <property type="evidence" value="ECO:0007669"/>
    <property type="project" value="UniProtKB-SubCell"/>
</dbReference>
<evidence type="ECO:0000256" key="9">
    <source>
        <dbReference type="ARBA" id="ARBA00022857"/>
    </source>
</evidence>
<accession>A0A6P6YC57</accession>
<evidence type="ECO:0000256" key="5">
    <source>
        <dbReference type="ARBA" id="ARBA00013746"/>
    </source>
</evidence>
<dbReference type="OrthoDB" id="5559898at2759"/>
<organism evidence="21 22">
    <name type="scientific">Dermatophagoides pteronyssinus</name>
    <name type="common">European house dust mite</name>
    <dbReference type="NCBI Taxonomy" id="6956"/>
    <lineage>
        <taxon>Eukaryota</taxon>
        <taxon>Metazoa</taxon>
        <taxon>Ecdysozoa</taxon>
        <taxon>Arthropoda</taxon>
        <taxon>Chelicerata</taxon>
        <taxon>Arachnida</taxon>
        <taxon>Acari</taxon>
        <taxon>Acariformes</taxon>
        <taxon>Sarcoptiformes</taxon>
        <taxon>Astigmata</taxon>
        <taxon>Psoroptidia</taxon>
        <taxon>Analgoidea</taxon>
        <taxon>Pyroglyphidae</taxon>
        <taxon>Dermatophagoidinae</taxon>
        <taxon>Dermatophagoides</taxon>
    </lineage>
</organism>
<evidence type="ECO:0000256" key="3">
    <source>
        <dbReference type="ARBA" id="ARBA00004496"/>
    </source>
</evidence>
<dbReference type="GO" id="GO:0052650">
    <property type="term" value="F:all-trans-retinol dehydrogenase (NADP+) activity"/>
    <property type="evidence" value="ECO:0007669"/>
    <property type="project" value="UniProtKB-ARBA"/>
</dbReference>
<feature type="transmembrane region" description="Helical" evidence="20">
    <location>
        <begin position="21"/>
        <end position="42"/>
    </location>
</feature>
<keyword evidence="13 20" id="KW-0472">Membrane</keyword>
<dbReference type="Pfam" id="PF00106">
    <property type="entry name" value="adh_short"/>
    <property type="match status" value="1"/>
</dbReference>
<dbReference type="InterPro" id="IPR002347">
    <property type="entry name" value="SDR_fam"/>
</dbReference>
<dbReference type="FunFam" id="3.40.50.720:FF:000131">
    <property type="entry name" value="Short-chain dehydrogenase/reductase 3"/>
    <property type="match status" value="1"/>
</dbReference>
<evidence type="ECO:0000256" key="2">
    <source>
        <dbReference type="ARBA" id="ARBA00004141"/>
    </source>
</evidence>
<evidence type="ECO:0000313" key="21">
    <source>
        <dbReference type="Proteomes" id="UP000515146"/>
    </source>
</evidence>
<evidence type="ECO:0000256" key="1">
    <source>
        <dbReference type="ARBA" id="ARBA00004123"/>
    </source>
</evidence>
<reference evidence="22" key="1">
    <citation type="submission" date="2025-08" db="UniProtKB">
        <authorList>
            <consortium name="RefSeq"/>
        </authorList>
    </citation>
    <scope>IDENTIFICATION</scope>
    <source>
        <strain evidence="22">Airmid</strain>
    </source>
</reference>
<comment type="subcellular location">
    <subcellularLocation>
        <location evidence="3">Cytoplasm</location>
    </subcellularLocation>
    <subcellularLocation>
        <location evidence="2">Membrane</location>
        <topology evidence="2">Multi-pass membrane protein</topology>
    </subcellularLocation>
    <subcellularLocation>
        <location evidence="1">Nucleus</location>
    </subcellularLocation>
</comment>
<protein>
    <recommendedName>
        <fullName evidence="5">Armadillo repeat-containing protein 8</fullName>
    </recommendedName>
    <alternativeName>
        <fullName evidence="17">Retinal short-chain dehydrogenase/reductase 1</fullName>
    </alternativeName>
    <alternativeName>
        <fullName evidence="16">Short-chain dehydrogenase/reductase 3</fullName>
    </alternativeName>
</protein>
<evidence type="ECO:0000256" key="12">
    <source>
        <dbReference type="ARBA" id="ARBA00023098"/>
    </source>
</evidence>
<dbReference type="Gene3D" id="1.25.10.10">
    <property type="entry name" value="Leucine-rich Repeat Variant"/>
    <property type="match status" value="3"/>
</dbReference>
<evidence type="ECO:0000256" key="6">
    <source>
        <dbReference type="ARBA" id="ARBA00022490"/>
    </source>
</evidence>
<keyword evidence="10 20" id="KW-1133">Transmembrane helix</keyword>
<keyword evidence="21" id="KW-1185">Reference proteome</keyword>
<dbReference type="InterPro" id="IPR036291">
    <property type="entry name" value="NAD(P)-bd_dom_sf"/>
</dbReference>
<dbReference type="PANTHER" id="PTHR15651:SF7">
    <property type="entry name" value="ARMADILLO REPEAT-CONTAINING PROTEIN 8"/>
    <property type="match status" value="1"/>
</dbReference>
<dbReference type="SUPFAM" id="SSF51735">
    <property type="entry name" value="NAD(P)-binding Rossmann-fold domains"/>
    <property type="match status" value="1"/>
</dbReference>
<comment type="similarity">
    <text evidence="4">Belongs to the short-chain dehydrogenases/reductases (SDR) family.</text>
</comment>
<dbReference type="SUPFAM" id="SSF48371">
    <property type="entry name" value="ARM repeat"/>
    <property type="match status" value="1"/>
</dbReference>
<evidence type="ECO:0000256" key="15">
    <source>
        <dbReference type="ARBA" id="ARBA00059620"/>
    </source>
</evidence>
<dbReference type="InParanoid" id="A0A6P6YC57"/>
<evidence type="ECO:0000256" key="8">
    <source>
        <dbReference type="ARBA" id="ARBA00022737"/>
    </source>
</evidence>
<evidence type="ECO:0000256" key="17">
    <source>
        <dbReference type="ARBA" id="ARBA00082544"/>
    </source>
</evidence>
<keyword evidence="14" id="KW-0539">Nucleus</keyword>
<dbReference type="PRINTS" id="PR00080">
    <property type="entry name" value="SDRFAMILY"/>
</dbReference>